<protein>
    <submittedName>
        <fullName evidence="1">Uncharacterized protein</fullName>
    </submittedName>
</protein>
<keyword evidence="2" id="KW-1185">Reference proteome</keyword>
<name>A0ABT7G7C1_9GAMM</name>
<dbReference type="EMBL" id="JARTOI010000001">
    <property type="protein sequence ID" value="MDK5169092.1"/>
    <property type="molecule type" value="Genomic_DNA"/>
</dbReference>
<organism evidence="1 2">
    <name type="scientific">Serratia nevei</name>
    <dbReference type="NCBI Taxonomy" id="2703794"/>
    <lineage>
        <taxon>Bacteria</taxon>
        <taxon>Pseudomonadati</taxon>
        <taxon>Pseudomonadota</taxon>
        <taxon>Gammaproteobacteria</taxon>
        <taxon>Enterobacterales</taxon>
        <taxon>Yersiniaceae</taxon>
        <taxon>Serratia</taxon>
    </lineage>
</organism>
<accession>A0ABT7G7C1</accession>
<sequence>MNTVRFEIGYNDFSNIAKQYPDIRAILISNAGMSLIGYYKNSDEFEQKAEKWISLLDSGCADLDYLPIEETINTLRQIVNGMIKSFGDDCNQRIFLSVQSRNLTYTVDAFVKQGKISFL</sequence>
<dbReference type="RefSeq" id="WP_285098068.1">
    <property type="nucleotide sequence ID" value="NZ_JARTOI010000001.1"/>
</dbReference>
<gene>
    <name evidence="1" type="ORF">P9921_01115</name>
</gene>
<evidence type="ECO:0000313" key="1">
    <source>
        <dbReference type="EMBL" id="MDK5169092.1"/>
    </source>
</evidence>
<comment type="caution">
    <text evidence="1">The sequence shown here is derived from an EMBL/GenBank/DDBJ whole genome shotgun (WGS) entry which is preliminary data.</text>
</comment>
<proteinExistence type="predicted"/>
<evidence type="ECO:0000313" key="2">
    <source>
        <dbReference type="Proteomes" id="UP001174748"/>
    </source>
</evidence>
<reference evidence="1" key="1">
    <citation type="submission" date="2023-01" db="EMBL/GenBank/DDBJ databases">
        <title>Genomic dissection of endemic carbapenem resistance: metallo-beta-lactamase gene dissemination through clonal, plasmid and integron transfer pathways.</title>
        <authorList>
            <person name="Macesic N."/>
        </authorList>
    </citation>
    <scope>NUCLEOTIDE SEQUENCE</scope>
    <source>
        <strain evidence="1">CPO382</strain>
    </source>
</reference>
<dbReference type="Proteomes" id="UP001174748">
    <property type="component" value="Unassembled WGS sequence"/>
</dbReference>